<sequence>MKASDYLKKFEEAQGKDSEKPKEHTLQENALERAMHLSPPKAGTPYDWEDYEKYKAELEQKEKEKK</sequence>
<evidence type="ECO:0000313" key="2">
    <source>
        <dbReference type="EMBL" id="MDO6421753.1"/>
    </source>
</evidence>
<comment type="caution">
    <text evidence="2">The sequence shown here is derived from an EMBL/GenBank/DDBJ whole genome shotgun (WGS) entry which is preliminary data.</text>
</comment>
<feature type="region of interest" description="Disordered" evidence="1">
    <location>
        <begin position="1"/>
        <end position="24"/>
    </location>
</feature>
<accession>A0AAW7X5E8</accession>
<proteinExistence type="predicted"/>
<dbReference type="Proteomes" id="UP001169760">
    <property type="component" value="Unassembled WGS sequence"/>
</dbReference>
<dbReference type="AlphaFoldDB" id="A0AAW7X5E8"/>
<organism evidence="2 3">
    <name type="scientific">Saccharophagus degradans</name>
    <dbReference type="NCBI Taxonomy" id="86304"/>
    <lineage>
        <taxon>Bacteria</taxon>
        <taxon>Pseudomonadati</taxon>
        <taxon>Pseudomonadota</taxon>
        <taxon>Gammaproteobacteria</taxon>
        <taxon>Cellvibrionales</taxon>
        <taxon>Cellvibrionaceae</taxon>
        <taxon>Saccharophagus</taxon>
    </lineage>
</organism>
<reference evidence="2" key="1">
    <citation type="submission" date="2023-07" db="EMBL/GenBank/DDBJ databases">
        <title>Genome content predicts the carbon catabolic preferences of heterotrophic bacteria.</title>
        <authorList>
            <person name="Gralka M."/>
        </authorList>
    </citation>
    <scope>NUCLEOTIDE SEQUENCE</scope>
    <source>
        <strain evidence="2">I3M17_2</strain>
    </source>
</reference>
<gene>
    <name evidence="2" type="ORF">Q4521_04660</name>
</gene>
<protein>
    <submittedName>
        <fullName evidence="2">Peptidase S14</fullName>
    </submittedName>
</protein>
<dbReference type="RefSeq" id="WP_011468057.1">
    <property type="nucleotide sequence ID" value="NZ_CP123764.1"/>
</dbReference>
<evidence type="ECO:0000256" key="1">
    <source>
        <dbReference type="SAM" id="MobiDB-lite"/>
    </source>
</evidence>
<evidence type="ECO:0000313" key="3">
    <source>
        <dbReference type="Proteomes" id="UP001169760"/>
    </source>
</evidence>
<name>A0AAW7X5E8_9GAMM</name>
<dbReference type="GeneID" id="98613249"/>
<dbReference type="EMBL" id="JAUOPB010000003">
    <property type="protein sequence ID" value="MDO6421753.1"/>
    <property type="molecule type" value="Genomic_DNA"/>
</dbReference>